<protein>
    <recommendedName>
        <fullName evidence="3">Resolvase/invertase-type recombinase catalytic domain-containing protein</fullName>
    </recommendedName>
</protein>
<keyword evidence="2" id="KW-1185">Reference proteome</keyword>
<proteinExistence type="predicted"/>
<dbReference type="Proteomes" id="UP001292094">
    <property type="component" value="Unassembled WGS sequence"/>
</dbReference>
<organism evidence="1 2">
    <name type="scientific">Petrolisthes manimaculis</name>
    <dbReference type="NCBI Taxonomy" id="1843537"/>
    <lineage>
        <taxon>Eukaryota</taxon>
        <taxon>Metazoa</taxon>
        <taxon>Ecdysozoa</taxon>
        <taxon>Arthropoda</taxon>
        <taxon>Crustacea</taxon>
        <taxon>Multicrustacea</taxon>
        <taxon>Malacostraca</taxon>
        <taxon>Eumalacostraca</taxon>
        <taxon>Eucarida</taxon>
        <taxon>Decapoda</taxon>
        <taxon>Pleocyemata</taxon>
        <taxon>Anomura</taxon>
        <taxon>Galatheoidea</taxon>
        <taxon>Porcellanidae</taxon>
        <taxon>Petrolisthes</taxon>
    </lineage>
</organism>
<evidence type="ECO:0000313" key="2">
    <source>
        <dbReference type="Proteomes" id="UP001292094"/>
    </source>
</evidence>
<sequence>MGITYARSSSSIQKTQSVKRKDNFFARSCNEQGLIDLVTKELHKKGCTVINALGYADIDIVKAAKTS</sequence>
<accession>A0AAE1P817</accession>
<comment type="caution">
    <text evidence="1">The sequence shown here is derived from an EMBL/GenBank/DDBJ whole genome shotgun (WGS) entry which is preliminary data.</text>
</comment>
<evidence type="ECO:0008006" key="3">
    <source>
        <dbReference type="Google" id="ProtNLM"/>
    </source>
</evidence>
<gene>
    <name evidence="1" type="ORF">Pmani_025386</name>
</gene>
<name>A0AAE1P817_9EUCA</name>
<dbReference type="AlphaFoldDB" id="A0AAE1P817"/>
<evidence type="ECO:0000313" key="1">
    <source>
        <dbReference type="EMBL" id="KAK4302530.1"/>
    </source>
</evidence>
<reference evidence="1" key="1">
    <citation type="submission" date="2023-11" db="EMBL/GenBank/DDBJ databases">
        <title>Genome assemblies of two species of porcelain crab, Petrolisthes cinctipes and Petrolisthes manimaculis (Anomura: Porcellanidae).</title>
        <authorList>
            <person name="Angst P."/>
        </authorList>
    </citation>
    <scope>NUCLEOTIDE SEQUENCE</scope>
    <source>
        <strain evidence="1">PB745_02</strain>
        <tissue evidence="1">Gill</tissue>
    </source>
</reference>
<dbReference type="EMBL" id="JAWZYT010002715">
    <property type="protein sequence ID" value="KAK4302530.1"/>
    <property type="molecule type" value="Genomic_DNA"/>
</dbReference>